<dbReference type="AlphaFoldDB" id="A0A915KPW4"/>
<dbReference type="SMART" id="SM00213">
    <property type="entry name" value="UBQ"/>
    <property type="match status" value="1"/>
</dbReference>
<dbReference type="CDD" id="cd17039">
    <property type="entry name" value="Ubl_ubiquitin_like"/>
    <property type="match status" value="1"/>
</dbReference>
<dbReference type="Pfam" id="PF00240">
    <property type="entry name" value="ubiquitin"/>
    <property type="match status" value="1"/>
</dbReference>
<protein>
    <submittedName>
        <fullName evidence="3">Ubiquitin-like domain-containing protein</fullName>
    </submittedName>
</protein>
<proteinExistence type="predicted"/>
<dbReference type="InterPro" id="IPR000626">
    <property type="entry name" value="Ubiquitin-like_dom"/>
</dbReference>
<sequence length="235" mass="26783">MKHSYGDYNIYSKRRDGTGARLPGSAMPKTAIFQLLFVRTSHIMPLHVENITGRRVMYNIVLENTVEKLKELIFITENLPVHRQVLIFGQRTLEDNMKLSSYGVSDDSTIKLLILPRSGPINEKAPAYSVEDLTRILVTCLLKKTDKTRLVSSTGDVNGMNENNDFDENLASTSTFIPPSSDLASNLRTMQRLKDLRCSMERLDQMRAKKKQFYEQDIIQGQMRAENAVGYCKSR</sequence>
<evidence type="ECO:0000313" key="3">
    <source>
        <dbReference type="WBParaSite" id="nRc.2.0.1.t39768-RA"/>
    </source>
</evidence>
<dbReference type="Proteomes" id="UP000887565">
    <property type="component" value="Unplaced"/>
</dbReference>
<dbReference type="InterPro" id="IPR053061">
    <property type="entry name" value="AN1-type_zinc_finger"/>
</dbReference>
<dbReference type="PANTHER" id="PTHR46728">
    <property type="entry name" value="AN1-TYPE ZINC FINGER PROTEIN 4"/>
    <property type="match status" value="1"/>
</dbReference>
<dbReference type="WBParaSite" id="nRc.2.0.1.t39768-RA">
    <property type="protein sequence ID" value="nRc.2.0.1.t39768-RA"/>
    <property type="gene ID" value="nRc.2.0.1.g39768"/>
</dbReference>
<reference evidence="3" key="1">
    <citation type="submission" date="2022-11" db="UniProtKB">
        <authorList>
            <consortium name="WormBaseParasite"/>
        </authorList>
    </citation>
    <scope>IDENTIFICATION</scope>
</reference>
<dbReference type="PANTHER" id="PTHR46728:SF1">
    <property type="entry name" value="AN1-TYPE ZINC FINGER PROTEIN 4"/>
    <property type="match status" value="1"/>
</dbReference>
<evidence type="ECO:0000259" key="1">
    <source>
        <dbReference type="PROSITE" id="PS50053"/>
    </source>
</evidence>
<dbReference type="Gene3D" id="3.10.20.90">
    <property type="entry name" value="Phosphatidylinositol 3-kinase Catalytic Subunit, Chain A, domain 1"/>
    <property type="match status" value="1"/>
</dbReference>
<evidence type="ECO:0000313" key="2">
    <source>
        <dbReference type="Proteomes" id="UP000887565"/>
    </source>
</evidence>
<dbReference type="PROSITE" id="PS50053">
    <property type="entry name" value="UBIQUITIN_2"/>
    <property type="match status" value="1"/>
</dbReference>
<accession>A0A915KPW4</accession>
<organism evidence="2 3">
    <name type="scientific">Romanomermis culicivorax</name>
    <name type="common">Nematode worm</name>
    <dbReference type="NCBI Taxonomy" id="13658"/>
    <lineage>
        <taxon>Eukaryota</taxon>
        <taxon>Metazoa</taxon>
        <taxon>Ecdysozoa</taxon>
        <taxon>Nematoda</taxon>
        <taxon>Enoplea</taxon>
        <taxon>Dorylaimia</taxon>
        <taxon>Mermithida</taxon>
        <taxon>Mermithoidea</taxon>
        <taxon>Mermithidae</taxon>
        <taxon>Romanomermis</taxon>
    </lineage>
</organism>
<dbReference type="InterPro" id="IPR029071">
    <property type="entry name" value="Ubiquitin-like_domsf"/>
</dbReference>
<feature type="domain" description="Ubiquitin-like" evidence="1">
    <location>
        <begin position="44"/>
        <end position="119"/>
    </location>
</feature>
<dbReference type="SUPFAM" id="SSF54236">
    <property type="entry name" value="Ubiquitin-like"/>
    <property type="match status" value="1"/>
</dbReference>
<name>A0A915KPW4_ROMCU</name>
<keyword evidence="2" id="KW-1185">Reference proteome</keyword>